<reference evidence="1 2" key="1">
    <citation type="submission" date="2017-06" db="EMBL/GenBank/DDBJ databases">
        <title>A platform for efficient transgenesis in Macrostomum lignano, a flatworm model organism for stem cell research.</title>
        <authorList>
            <person name="Berezikov E."/>
        </authorList>
    </citation>
    <scope>NUCLEOTIDE SEQUENCE [LARGE SCALE GENOMIC DNA]</scope>
    <source>
        <strain evidence="1">DV1</strain>
        <tissue evidence="1">Whole organism</tissue>
    </source>
</reference>
<feature type="non-terminal residue" evidence="1">
    <location>
        <position position="1"/>
    </location>
</feature>
<gene>
    <name evidence="1" type="ORF">BOX15_Mlig034146g3</name>
</gene>
<accession>A0A267FPU8</accession>
<name>A0A267FPU8_9PLAT</name>
<dbReference type="Proteomes" id="UP000215902">
    <property type="component" value="Unassembled WGS sequence"/>
</dbReference>
<protein>
    <submittedName>
        <fullName evidence="1">Uncharacterized protein</fullName>
    </submittedName>
</protein>
<sequence length="449" mass="52712">KEIYLIDTSVKLPQLFVRSSSRFHASSSSRSSLSNESWTSLSVYTAVRMGEEDREQCMHYVHNWHTGQDAVVPLHTMERYIMTTFAAKVNSFRDPDNPDFRPFYHDFMENEGEERQFADAHSFMNRTRLSVRRVLGCGHFILCVLYSEYCKLEKKFGESWSCLELWQQFKEDLLSKDLLNPDAPCDPEAVYSWMLSFYSNLFQMTVPTDQWWESSRIPFTQFSFTAPVEKDADMHSEEFLKNYQEFLGFHLHNMNEFALLTGDHLKQYYQLMRKEGEPPASNITRSQRNYIQTTSTTVVQKQTHVSYKETKVIAVAVGAGQTVQSLKQISSALSECTSRHKHFEKREEFRNNGRPHAGNPNSFEWHRLTIGRSSGMWRSVSSNLSVKVVNSEWKRGCKGCPAFQRWVTKSGRKRECKWVTIRRTLLVRRVFWRRLPPRPMRRRLLAKKN</sequence>
<evidence type="ECO:0000313" key="1">
    <source>
        <dbReference type="EMBL" id="PAA75796.1"/>
    </source>
</evidence>
<dbReference type="EMBL" id="NIVC01000861">
    <property type="protein sequence ID" value="PAA75796.1"/>
    <property type="molecule type" value="Genomic_DNA"/>
</dbReference>
<evidence type="ECO:0000313" key="2">
    <source>
        <dbReference type="Proteomes" id="UP000215902"/>
    </source>
</evidence>
<comment type="caution">
    <text evidence="1">The sequence shown here is derived from an EMBL/GenBank/DDBJ whole genome shotgun (WGS) entry which is preliminary data.</text>
</comment>
<proteinExistence type="predicted"/>
<keyword evidence="2" id="KW-1185">Reference proteome</keyword>
<organism evidence="1 2">
    <name type="scientific">Macrostomum lignano</name>
    <dbReference type="NCBI Taxonomy" id="282301"/>
    <lineage>
        <taxon>Eukaryota</taxon>
        <taxon>Metazoa</taxon>
        <taxon>Spiralia</taxon>
        <taxon>Lophotrochozoa</taxon>
        <taxon>Platyhelminthes</taxon>
        <taxon>Rhabditophora</taxon>
        <taxon>Macrostomorpha</taxon>
        <taxon>Macrostomida</taxon>
        <taxon>Macrostomidae</taxon>
        <taxon>Macrostomum</taxon>
    </lineage>
</organism>
<dbReference type="AlphaFoldDB" id="A0A267FPU8"/>